<protein>
    <recommendedName>
        <fullName evidence="4">AIG1-type G domain-containing protein</fullName>
    </recommendedName>
</protein>
<feature type="signal peptide" evidence="1">
    <location>
        <begin position="1"/>
        <end position="29"/>
    </location>
</feature>
<dbReference type="SUPFAM" id="SSF52540">
    <property type="entry name" value="P-loop containing nucleoside triphosphate hydrolases"/>
    <property type="match status" value="1"/>
</dbReference>
<name>A0ABP1RYV1_9HEXA</name>
<comment type="caution">
    <text evidence="2">The sequence shown here is derived from an EMBL/GenBank/DDBJ whole genome shotgun (WGS) entry which is preliminary data.</text>
</comment>
<evidence type="ECO:0000313" key="2">
    <source>
        <dbReference type="EMBL" id="CAL8138946.1"/>
    </source>
</evidence>
<dbReference type="Gene3D" id="3.40.50.300">
    <property type="entry name" value="P-loop containing nucleotide triphosphate hydrolases"/>
    <property type="match status" value="1"/>
</dbReference>
<feature type="chain" id="PRO_5046027374" description="AIG1-type G domain-containing protein" evidence="1">
    <location>
        <begin position="30"/>
        <end position="783"/>
    </location>
</feature>
<evidence type="ECO:0000313" key="3">
    <source>
        <dbReference type="Proteomes" id="UP001642540"/>
    </source>
</evidence>
<keyword evidence="1" id="KW-0732">Signal</keyword>
<dbReference type="InterPro" id="IPR027417">
    <property type="entry name" value="P-loop_NTPase"/>
</dbReference>
<dbReference type="Proteomes" id="UP001642540">
    <property type="component" value="Unassembled WGS sequence"/>
</dbReference>
<dbReference type="EMBL" id="CAXLJM020000124">
    <property type="protein sequence ID" value="CAL8138946.1"/>
    <property type="molecule type" value="Genomic_DNA"/>
</dbReference>
<proteinExistence type="predicted"/>
<keyword evidence="3" id="KW-1185">Reference proteome</keyword>
<gene>
    <name evidence="2" type="ORF">ODALV1_LOCUS27610</name>
</gene>
<reference evidence="2 3" key="1">
    <citation type="submission" date="2024-08" db="EMBL/GenBank/DDBJ databases">
        <authorList>
            <person name="Cucini C."/>
            <person name="Frati F."/>
        </authorList>
    </citation>
    <scope>NUCLEOTIDE SEQUENCE [LARGE SCALE GENOMIC DNA]</scope>
</reference>
<sequence>MVKFTTKIETPRFPLTVVLLAMLFSVSECWETEISEKKCATLRSQNDLRGEYFIEAFKDGEESANLFQHLRLMLGWNITSSILVESGCSMEICNDTYFDGVCLPLEEGSYPSASLLLSNFTTGVGSVSCNCMKECKCEDIFMKKSSCARAYFKGGCKTCNSLYTELDNIENGFPEGFRDKVEAFRLRRGCTLKLYTDEDREGEEKIISDEIFENYNGTFSSYECECNDDEYVPRVSPPRSITAPLLVHIPESVDDVIKMLQNETYSGHAGLMVAKKSMENMRSRKNAYILVIGSVGGGKERTINMLFDNQNITKLSATGSLTAAVTEFRIPIPVDELGIANSELRVIITPGLGDTRGIEQDAKSLATLETYLENHEELQNRIPNVVLVFHDYNDTNFQRDDAEFINMLRGLNRLYDRITDWEYSNVIFVLSHFCSATTADTRQPTKRLSQFKQVIEGFSTFPKPYHLVVAEDKAKEHKLPLRNGFYKLPNKEYYPRNLLEKLELVIKNGGDAVGFEIFRTAFRDSENFNVTASHFDIVESSNPKVEIYLSLLSSESVSASTTTTEPPITTVQNAGSLIPSLDQIVQRMTQKERQELILKLQQEDYNEDRKTFVDLKLQELSLIEKIRLEEEKSERKLARKLLEIEGQLGSVINSAIGHSDALERLDRAKLRMEALIMTACRRIARELELKTMRHINNLSVLRNQMEALNEVLHHKLSLNRRALEVEQKRLDLIYNWDLTQNATASESQAKLLRDLNDLGNTTEVIVATQITRINSTQSLPSNI</sequence>
<evidence type="ECO:0008006" key="4">
    <source>
        <dbReference type="Google" id="ProtNLM"/>
    </source>
</evidence>
<organism evidence="2 3">
    <name type="scientific">Orchesella dallaii</name>
    <dbReference type="NCBI Taxonomy" id="48710"/>
    <lineage>
        <taxon>Eukaryota</taxon>
        <taxon>Metazoa</taxon>
        <taxon>Ecdysozoa</taxon>
        <taxon>Arthropoda</taxon>
        <taxon>Hexapoda</taxon>
        <taxon>Collembola</taxon>
        <taxon>Entomobryomorpha</taxon>
        <taxon>Entomobryoidea</taxon>
        <taxon>Orchesellidae</taxon>
        <taxon>Orchesellinae</taxon>
        <taxon>Orchesella</taxon>
    </lineage>
</organism>
<evidence type="ECO:0000256" key="1">
    <source>
        <dbReference type="SAM" id="SignalP"/>
    </source>
</evidence>
<accession>A0ABP1RYV1</accession>